<protein>
    <submittedName>
        <fullName evidence="2">Uncharacterized protein</fullName>
    </submittedName>
</protein>
<sequence length="80" mass="9389">MRTSNEWTIDRRARKDAIDAIMTIVDMTKLRSGVVNFDSPCIPPEKLERRIEEAMKCDNGIIRKKLSNRNEMLILYDKFS</sequence>
<evidence type="ECO:0000313" key="1">
    <source>
        <dbReference type="Proteomes" id="UP000887569"/>
    </source>
</evidence>
<keyword evidence="1" id="KW-1185">Reference proteome</keyword>
<evidence type="ECO:0000313" key="2">
    <source>
        <dbReference type="WBParaSite" id="PgB07_g081_t01"/>
    </source>
</evidence>
<accession>A0A914ZP61</accession>
<organism evidence="1 2">
    <name type="scientific">Parascaris univalens</name>
    <name type="common">Nematode worm</name>
    <dbReference type="NCBI Taxonomy" id="6257"/>
    <lineage>
        <taxon>Eukaryota</taxon>
        <taxon>Metazoa</taxon>
        <taxon>Ecdysozoa</taxon>
        <taxon>Nematoda</taxon>
        <taxon>Chromadorea</taxon>
        <taxon>Rhabditida</taxon>
        <taxon>Spirurina</taxon>
        <taxon>Ascaridomorpha</taxon>
        <taxon>Ascaridoidea</taxon>
        <taxon>Ascarididae</taxon>
        <taxon>Parascaris</taxon>
    </lineage>
</organism>
<dbReference type="WBParaSite" id="PgB07_g081_t01">
    <property type="protein sequence ID" value="PgB07_g081_t01"/>
    <property type="gene ID" value="PgB07_g081"/>
</dbReference>
<dbReference type="Proteomes" id="UP000887569">
    <property type="component" value="Unplaced"/>
</dbReference>
<proteinExistence type="predicted"/>
<reference evidence="2" key="1">
    <citation type="submission" date="2022-11" db="UniProtKB">
        <authorList>
            <consortium name="WormBaseParasite"/>
        </authorList>
    </citation>
    <scope>IDENTIFICATION</scope>
</reference>
<dbReference type="AlphaFoldDB" id="A0A914ZP61"/>
<name>A0A914ZP61_PARUN</name>